<accession>M3A8V7</accession>
<sequence length="190" mass="21080">MSVETSKTGLDRGVPTDDAWKMALPATPAPPPLYHTQWLPSPPDSPLEFYDDHHQNLCESSPHSSGHRGSSAAMEGEFGAKLLEPTAEVGPIIKVEKQSRPQKIVSLPVPCQGIKQELKTRPAPSRQPFTDPRRLLSHDTRFDDPRPRYLKIDLASTRPVVISPVPMIAMPFGDIVEAAYVYSKDATEYR</sequence>
<dbReference type="Proteomes" id="UP000016932">
    <property type="component" value="Unassembled WGS sequence"/>
</dbReference>
<feature type="region of interest" description="Disordered" evidence="1">
    <location>
        <begin position="1"/>
        <end position="25"/>
    </location>
</feature>
<feature type="region of interest" description="Disordered" evidence="1">
    <location>
        <begin position="45"/>
        <end position="73"/>
    </location>
</feature>
<feature type="compositionally biased region" description="Low complexity" evidence="1">
    <location>
        <begin position="60"/>
        <end position="71"/>
    </location>
</feature>
<feature type="compositionally biased region" description="Basic and acidic residues" evidence="1">
    <location>
        <begin position="131"/>
        <end position="142"/>
    </location>
</feature>
<dbReference type="OrthoDB" id="10513010at2759"/>
<name>M3A8V7_PSEFD</name>
<dbReference type="EMBL" id="KB446560">
    <property type="protein sequence ID" value="EME81061.1"/>
    <property type="molecule type" value="Genomic_DNA"/>
</dbReference>
<dbReference type="RefSeq" id="XP_007928082.1">
    <property type="nucleotide sequence ID" value="XM_007929891.1"/>
</dbReference>
<dbReference type="VEuPathDB" id="FungiDB:MYCFIDRAFT_76995"/>
<organism evidence="2 3">
    <name type="scientific">Pseudocercospora fijiensis (strain CIRAD86)</name>
    <name type="common">Black leaf streak disease fungus</name>
    <name type="synonym">Mycosphaerella fijiensis</name>
    <dbReference type="NCBI Taxonomy" id="383855"/>
    <lineage>
        <taxon>Eukaryota</taxon>
        <taxon>Fungi</taxon>
        <taxon>Dikarya</taxon>
        <taxon>Ascomycota</taxon>
        <taxon>Pezizomycotina</taxon>
        <taxon>Dothideomycetes</taxon>
        <taxon>Dothideomycetidae</taxon>
        <taxon>Mycosphaerellales</taxon>
        <taxon>Mycosphaerellaceae</taxon>
        <taxon>Pseudocercospora</taxon>
    </lineage>
</organism>
<protein>
    <submittedName>
        <fullName evidence="2">Uncharacterized protein</fullName>
    </submittedName>
</protein>
<evidence type="ECO:0000313" key="3">
    <source>
        <dbReference type="Proteomes" id="UP000016932"/>
    </source>
</evidence>
<dbReference type="AlphaFoldDB" id="M3A8V7"/>
<evidence type="ECO:0000256" key="1">
    <source>
        <dbReference type="SAM" id="MobiDB-lite"/>
    </source>
</evidence>
<reference evidence="2 3" key="1">
    <citation type="journal article" date="2012" name="PLoS Pathog.">
        <title>Diverse lifestyles and strategies of plant pathogenesis encoded in the genomes of eighteen Dothideomycetes fungi.</title>
        <authorList>
            <person name="Ohm R.A."/>
            <person name="Feau N."/>
            <person name="Henrissat B."/>
            <person name="Schoch C.L."/>
            <person name="Horwitz B.A."/>
            <person name="Barry K.W."/>
            <person name="Condon B.J."/>
            <person name="Copeland A.C."/>
            <person name="Dhillon B."/>
            <person name="Glaser F."/>
            <person name="Hesse C.N."/>
            <person name="Kosti I."/>
            <person name="LaButti K."/>
            <person name="Lindquist E.A."/>
            <person name="Lucas S."/>
            <person name="Salamov A.A."/>
            <person name="Bradshaw R.E."/>
            <person name="Ciuffetti L."/>
            <person name="Hamelin R.C."/>
            <person name="Kema G.H.J."/>
            <person name="Lawrence C."/>
            <person name="Scott J.A."/>
            <person name="Spatafora J.W."/>
            <person name="Turgeon B.G."/>
            <person name="de Wit P.J.G.M."/>
            <person name="Zhong S."/>
            <person name="Goodwin S.B."/>
            <person name="Grigoriev I.V."/>
        </authorList>
    </citation>
    <scope>NUCLEOTIDE SEQUENCE [LARGE SCALE GENOMIC DNA]</scope>
    <source>
        <strain evidence="2 3">CIRAD86</strain>
    </source>
</reference>
<keyword evidence="3" id="KW-1185">Reference proteome</keyword>
<dbReference type="HOGENOM" id="CLU_1428548_0_0_1"/>
<feature type="region of interest" description="Disordered" evidence="1">
    <location>
        <begin position="118"/>
        <end position="142"/>
    </location>
</feature>
<dbReference type="KEGG" id="pfj:MYCFIDRAFT_76995"/>
<gene>
    <name evidence="2" type="ORF">MYCFIDRAFT_76995</name>
</gene>
<dbReference type="GeneID" id="19341257"/>
<evidence type="ECO:0000313" key="2">
    <source>
        <dbReference type="EMBL" id="EME81061.1"/>
    </source>
</evidence>
<proteinExistence type="predicted"/>